<dbReference type="GO" id="GO:0003824">
    <property type="term" value="F:catalytic activity"/>
    <property type="evidence" value="ECO:0007669"/>
    <property type="project" value="InterPro"/>
</dbReference>
<dbReference type="SUPFAM" id="SSF56209">
    <property type="entry name" value="Nitrile hydratase alpha chain"/>
    <property type="match status" value="1"/>
</dbReference>
<protein>
    <submittedName>
        <fullName evidence="1">Putative modified peptide</fullName>
    </submittedName>
</protein>
<dbReference type="RefSeq" id="WP_097122137.1">
    <property type="nucleotide sequence ID" value="NZ_OCND01000005.1"/>
</dbReference>
<evidence type="ECO:0000313" key="1">
    <source>
        <dbReference type="EMBL" id="SOD54861.1"/>
    </source>
</evidence>
<dbReference type="Proteomes" id="UP000219374">
    <property type="component" value="Unassembled WGS sequence"/>
</dbReference>
<accession>A0A286D867</accession>
<dbReference type="GO" id="GO:0046914">
    <property type="term" value="F:transition metal ion binding"/>
    <property type="evidence" value="ECO:0007669"/>
    <property type="project" value="InterPro"/>
</dbReference>
<name>A0A286D867_9GAMM</name>
<dbReference type="EMBL" id="OCND01000005">
    <property type="protein sequence ID" value="SOD54861.1"/>
    <property type="molecule type" value="Genomic_DNA"/>
</dbReference>
<dbReference type="OrthoDB" id="6008593at2"/>
<dbReference type="AlphaFoldDB" id="A0A286D867"/>
<dbReference type="InterPro" id="IPR036648">
    <property type="entry name" value="CN_Hdrase_a/SCN_Hdrase_g_sf"/>
</dbReference>
<proteinExistence type="predicted"/>
<reference evidence="1 2" key="1">
    <citation type="submission" date="2017-09" db="EMBL/GenBank/DDBJ databases">
        <authorList>
            <person name="Ehlers B."/>
            <person name="Leendertz F.H."/>
        </authorList>
    </citation>
    <scope>NUCLEOTIDE SEQUENCE [LARGE SCALE GENOMIC DNA]</scope>
    <source>
        <strain evidence="1 2">CGMCC 1.10978</strain>
    </source>
</reference>
<evidence type="ECO:0000313" key="2">
    <source>
        <dbReference type="Proteomes" id="UP000219374"/>
    </source>
</evidence>
<gene>
    <name evidence="1" type="ORF">SAMN06296416_105134</name>
</gene>
<dbReference type="InterPro" id="IPR030976">
    <property type="entry name" value="Mod_pep_NH_fam"/>
</dbReference>
<keyword evidence="2" id="KW-1185">Reference proteome</keyword>
<organism evidence="1 2">
    <name type="scientific">Pseudoxanthomonas wuyuanensis</name>
    <dbReference type="NCBI Taxonomy" id="1073196"/>
    <lineage>
        <taxon>Bacteria</taxon>
        <taxon>Pseudomonadati</taxon>
        <taxon>Pseudomonadota</taxon>
        <taxon>Gammaproteobacteria</taxon>
        <taxon>Lysobacterales</taxon>
        <taxon>Lysobacteraceae</taxon>
        <taxon>Pseudoxanthomonas</taxon>
    </lineage>
</organism>
<dbReference type="NCBIfam" id="TIGR04509">
    <property type="entry name" value="mod_pep_NH_fam"/>
    <property type="match status" value="1"/>
</dbReference>
<sequence length="115" mass="12377">MATKKTGASGKAAPLDPKVAGKLLDKLSTDNEFRRLFKKDPKAALIKVGYKLPKGDIEAAARFEQLCGCATVQRIAPKAEVIKARQALLGLLMAGMMKSPIQLNVASNAARRTRK</sequence>